<gene>
    <name evidence="1" type="ORF">HF292_009240</name>
</gene>
<name>A0ACD5IGA5_9PROT</name>
<accession>A0ACD5IGA5</accession>
<organism evidence="1 2">
    <name type="scientific">Acidithiobacillus ferruginosus</name>
    <dbReference type="NCBI Taxonomy" id="3063951"/>
    <lineage>
        <taxon>Bacteria</taxon>
        <taxon>Pseudomonadati</taxon>
        <taxon>Pseudomonadota</taxon>
        <taxon>Acidithiobacillia</taxon>
        <taxon>Acidithiobacillales</taxon>
        <taxon>Acidithiobacillaceae</taxon>
        <taxon>Acidithiobacillus</taxon>
    </lineage>
</organism>
<dbReference type="Proteomes" id="UP001196097">
    <property type="component" value="Chromosome"/>
</dbReference>
<protein>
    <submittedName>
        <fullName evidence="1">Transglycosylase domain-containing protein</fullName>
    </submittedName>
</protein>
<keyword evidence="2" id="KW-1185">Reference proteome</keyword>
<evidence type="ECO:0000313" key="2">
    <source>
        <dbReference type="Proteomes" id="UP001196097"/>
    </source>
</evidence>
<evidence type="ECO:0000313" key="1">
    <source>
        <dbReference type="EMBL" id="XRP71991.1"/>
    </source>
</evidence>
<proteinExistence type="predicted"/>
<sequence>MIRRWSGWLVYGVAQGGAWFWPRGRYRWWRRAWRWLLIGIVVLAITAWFMPPGIGTLAQEGRIIYDRHGHALAMFLNKQQQWAFATRPQEVSPVMRQMLVAIEDRHFSWDPGVDPLAILRAVGQMALAGHVVSGASTITMQVTRMLHPQPRTLPVKMLEAMQAISLFEHHSKSAVLGMWLSLAPEGGNIEGVEAAAHAWFHQSPRTLGPAQAAFLVMMVRNPNQLNPLIHPRGALATRNQILRESRRQGVISQAELERALATPLPHRLYPMPLLSPQAVSTLPSGTRTTLNAPMDRAIAVIARQTLRHMEPTESIAIVVVSLKTKGIRAVYSGDWGNAQRHGYIDMTRAIRSPGSALKPFLYGLSFEAGLIRPTTNVADFPSNFGAYEPNDYNDTYMGIVTATTALRRSLNVPAIDLIKAYGPLRFAAHLTAAGTPVILPYGADPALPLALGGAGISMRRLVALYAGLANGGVVERLHLIAGQRRRQRRLLSPHAAEEVTAVLNRPFPFGGPTGIAWKTGTSAGNRDDWAIGFNHRYAAAVWIGQPNGAALPGDTALAAIPILAKVFSILPGRALSVHPPTRPLTLQRLPMGTLLEIAAPAPGAQLTAGEPVSIRVLGGSRPFHFLVDGRPIPSNPALRSVRWTPSVAGFYHLSILDANGKLVTRALQAVPKTNAANVEWGSTTTARGAVHGAGPESS</sequence>
<reference evidence="1 2" key="1">
    <citation type="journal article" date="2021" name="ISME J.">
        <title>Genomic evolution of the class Acidithiobacillia: deep-branching Proteobacteria living in extreme acidic conditions.</title>
        <authorList>
            <person name="Moya-Beltran A."/>
            <person name="Beard S."/>
            <person name="Rojas-Villalobos C."/>
            <person name="Issotta F."/>
            <person name="Gallardo Y."/>
            <person name="Ulloa R."/>
            <person name="Giaveno A."/>
            <person name="Degli Esposti M."/>
            <person name="Johnson D.B."/>
            <person name="Quatrini R."/>
        </authorList>
    </citation>
    <scope>NUCLEOTIDE SEQUENCE [LARGE SCALE GENOMIC DNA]</scope>
    <source>
        <strain evidence="1 2">CF3</strain>
    </source>
</reference>
<dbReference type="EMBL" id="CP130946">
    <property type="protein sequence ID" value="XRP71991.1"/>
    <property type="molecule type" value="Genomic_DNA"/>
</dbReference>